<name>A0A382BYU7_9ZZZZ</name>
<organism evidence="2">
    <name type="scientific">marine metagenome</name>
    <dbReference type="NCBI Taxonomy" id="408172"/>
    <lineage>
        <taxon>unclassified sequences</taxon>
        <taxon>metagenomes</taxon>
        <taxon>ecological metagenomes</taxon>
    </lineage>
</organism>
<feature type="region of interest" description="Disordered" evidence="1">
    <location>
        <begin position="42"/>
        <end position="61"/>
    </location>
</feature>
<evidence type="ECO:0000256" key="1">
    <source>
        <dbReference type="SAM" id="MobiDB-lite"/>
    </source>
</evidence>
<gene>
    <name evidence="2" type="ORF">METZ01_LOCUS171566</name>
</gene>
<protein>
    <submittedName>
        <fullName evidence="2">Uncharacterized protein</fullName>
    </submittedName>
</protein>
<accession>A0A382BYU7</accession>
<sequence length="173" mass="19647">MGYRWLVSLGAWATSLIVLWLLSVPVIAQTALRTPWGDPDLQGTWTNTTTTPMERPSELADREVLTDEERAEFDAEAIRNADRPPPPGSTGAYNNFWFERGVRTDQTSWVIDPPNGTLPLITPKEEQRIIDLALVRDSSSYPTTWEDVNIYERCITRGMPGTMMPGFYNHNYL</sequence>
<dbReference type="AlphaFoldDB" id="A0A382BYU7"/>
<reference evidence="2" key="1">
    <citation type="submission" date="2018-05" db="EMBL/GenBank/DDBJ databases">
        <authorList>
            <person name="Lanie J.A."/>
            <person name="Ng W.-L."/>
            <person name="Kazmierczak K.M."/>
            <person name="Andrzejewski T.M."/>
            <person name="Davidsen T.M."/>
            <person name="Wayne K.J."/>
            <person name="Tettelin H."/>
            <person name="Glass J.I."/>
            <person name="Rusch D."/>
            <person name="Podicherti R."/>
            <person name="Tsui H.-C.T."/>
            <person name="Winkler M.E."/>
        </authorList>
    </citation>
    <scope>NUCLEOTIDE SEQUENCE</scope>
</reference>
<evidence type="ECO:0000313" key="2">
    <source>
        <dbReference type="EMBL" id="SVB18712.1"/>
    </source>
</evidence>
<feature type="non-terminal residue" evidence="2">
    <location>
        <position position="173"/>
    </location>
</feature>
<dbReference type="EMBL" id="UINC01031917">
    <property type="protein sequence ID" value="SVB18712.1"/>
    <property type="molecule type" value="Genomic_DNA"/>
</dbReference>
<feature type="compositionally biased region" description="Polar residues" evidence="1">
    <location>
        <begin position="43"/>
        <end position="52"/>
    </location>
</feature>
<proteinExistence type="predicted"/>